<evidence type="ECO:0000256" key="3">
    <source>
        <dbReference type="ARBA" id="ARBA00022670"/>
    </source>
</evidence>
<dbReference type="PANTHER" id="PTHR10589">
    <property type="entry name" value="UBIQUITIN CARBOXYL-TERMINAL HYDROLASE"/>
    <property type="match status" value="1"/>
</dbReference>
<dbReference type="GO" id="GO:0016579">
    <property type="term" value="P:protein deubiquitination"/>
    <property type="evidence" value="ECO:0007669"/>
    <property type="project" value="TreeGrafter"/>
</dbReference>
<evidence type="ECO:0000256" key="8">
    <source>
        <dbReference type="RuleBase" id="RU361215"/>
    </source>
</evidence>
<organism evidence="10 11">
    <name type="scientific">[Torrubiella] hemipterigena</name>
    <dbReference type="NCBI Taxonomy" id="1531966"/>
    <lineage>
        <taxon>Eukaryota</taxon>
        <taxon>Fungi</taxon>
        <taxon>Dikarya</taxon>
        <taxon>Ascomycota</taxon>
        <taxon>Pezizomycotina</taxon>
        <taxon>Sordariomycetes</taxon>
        <taxon>Hypocreomycetidae</taxon>
        <taxon>Hypocreales</taxon>
        <taxon>Clavicipitaceae</taxon>
        <taxon>Clavicipitaceae incertae sedis</taxon>
        <taxon>'Torrubiella' clade</taxon>
    </lineage>
</organism>
<sequence length="250" mass="27228">MHVEGVYVDPNGKKFFIPVENNPEILASLAQDLGVSPKLAFHDVYSIDEPELLALIPRPSHALIFITPPEMYNDSRKEDGIATKVALENASYTTAEGVVWYPQTIGHACGLIALLHSLANGKSRDYVIKGTFLDTLLTETKPMVPKDRADALYNSQPLEEAHMRAAKRGDSAPPSAAEDPGYHYIAFIKGDDGHLWELEGGVDGPIDRGMLGEGDDVLSETALHLGVRKFLKHANGNLNFSIVALAEAKE</sequence>
<dbReference type="EMBL" id="CDHN01000004">
    <property type="protein sequence ID" value="CEJ92484.1"/>
    <property type="molecule type" value="Genomic_DNA"/>
</dbReference>
<keyword evidence="5 8" id="KW-0378">Hydrolase</keyword>
<accession>A0A0A1TCH2</accession>
<dbReference type="EC" id="3.4.19.12" evidence="8"/>
<dbReference type="HOGENOM" id="CLU_054406_0_2_1"/>
<evidence type="ECO:0000256" key="5">
    <source>
        <dbReference type="ARBA" id="ARBA00022801"/>
    </source>
</evidence>
<keyword evidence="11" id="KW-1185">Reference proteome</keyword>
<protein>
    <recommendedName>
        <fullName evidence="8">Ubiquitin carboxyl-terminal hydrolase</fullName>
        <ecNumber evidence="8">3.4.19.12</ecNumber>
    </recommendedName>
</protein>
<comment type="caution">
    <text evidence="7">Lacks conserved residue(s) required for the propagation of feature annotation.</text>
</comment>
<dbReference type="OrthoDB" id="427186at2759"/>
<evidence type="ECO:0000259" key="9">
    <source>
        <dbReference type="PROSITE" id="PS52048"/>
    </source>
</evidence>
<dbReference type="GO" id="GO:0004843">
    <property type="term" value="F:cysteine-type deubiquitinase activity"/>
    <property type="evidence" value="ECO:0007669"/>
    <property type="project" value="UniProtKB-EC"/>
</dbReference>
<gene>
    <name evidence="10" type="ORF">VHEMI08135</name>
</gene>
<reference evidence="10 11" key="1">
    <citation type="journal article" date="2015" name="Genome Announc.">
        <title>Draft Genome Sequence and Gene Annotation of the Entomopathogenic Fungus Verticillium hemipterigenum.</title>
        <authorList>
            <person name="Horn F."/>
            <person name="Habel A."/>
            <person name="Scharf D.H."/>
            <person name="Dworschak J."/>
            <person name="Brakhage A.A."/>
            <person name="Guthke R."/>
            <person name="Hertweck C."/>
            <person name="Linde J."/>
        </authorList>
    </citation>
    <scope>NUCLEOTIDE SEQUENCE [LARGE SCALE GENOMIC DNA]</scope>
</reference>
<evidence type="ECO:0000256" key="7">
    <source>
        <dbReference type="PROSITE-ProRule" id="PRU01393"/>
    </source>
</evidence>
<evidence type="ECO:0000313" key="10">
    <source>
        <dbReference type="EMBL" id="CEJ92484.1"/>
    </source>
</evidence>
<dbReference type="GO" id="GO:0005737">
    <property type="term" value="C:cytoplasm"/>
    <property type="evidence" value="ECO:0007669"/>
    <property type="project" value="TreeGrafter"/>
</dbReference>
<dbReference type="CDD" id="cd09616">
    <property type="entry name" value="Peptidase_C12_UCH_L1_L3"/>
    <property type="match status" value="1"/>
</dbReference>
<dbReference type="Gene3D" id="3.40.532.10">
    <property type="entry name" value="Peptidase C12, ubiquitin carboxyl-terminal hydrolase"/>
    <property type="match status" value="1"/>
</dbReference>
<dbReference type="InterPro" id="IPR036959">
    <property type="entry name" value="Peptidase_C12_UCH_sf"/>
</dbReference>
<dbReference type="PANTHER" id="PTHR10589:SF17">
    <property type="entry name" value="UBIQUITIN CARBOXYL-TERMINAL HYDROLASE"/>
    <property type="match status" value="1"/>
</dbReference>
<evidence type="ECO:0000256" key="6">
    <source>
        <dbReference type="ARBA" id="ARBA00022807"/>
    </source>
</evidence>
<dbReference type="InterPro" id="IPR001578">
    <property type="entry name" value="Peptidase_C12_UCH"/>
</dbReference>
<dbReference type="STRING" id="1531966.A0A0A1TCH2"/>
<feature type="domain" description="UCH catalytic" evidence="9">
    <location>
        <begin position="15"/>
        <end position="247"/>
    </location>
</feature>
<dbReference type="AlphaFoldDB" id="A0A0A1TCH2"/>
<evidence type="ECO:0000256" key="4">
    <source>
        <dbReference type="ARBA" id="ARBA00022786"/>
    </source>
</evidence>
<comment type="similarity">
    <text evidence="2 7 8">Belongs to the peptidase C12 family.</text>
</comment>
<keyword evidence="3 8" id="KW-0645">Protease</keyword>
<dbReference type="PROSITE" id="PS52048">
    <property type="entry name" value="UCH_DOMAIN"/>
    <property type="match status" value="1"/>
</dbReference>
<keyword evidence="6 8" id="KW-0788">Thiol protease</keyword>
<comment type="catalytic activity">
    <reaction evidence="1 8">
        <text>Thiol-dependent hydrolysis of ester, thioester, amide, peptide and isopeptide bonds formed by the C-terminal Gly of ubiquitin (a 76-residue protein attached to proteins as an intracellular targeting signal).</text>
        <dbReference type="EC" id="3.4.19.12"/>
    </reaction>
</comment>
<proteinExistence type="inferred from homology"/>
<name>A0A0A1TCH2_9HYPO</name>
<dbReference type="Proteomes" id="UP000039046">
    <property type="component" value="Unassembled WGS sequence"/>
</dbReference>
<dbReference type="InterPro" id="IPR038765">
    <property type="entry name" value="Papain-like_cys_pep_sf"/>
</dbReference>
<evidence type="ECO:0000256" key="2">
    <source>
        <dbReference type="ARBA" id="ARBA00009326"/>
    </source>
</evidence>
<dbReference type="GO" id="GO:0006511">
    <property type="term" value="P:ubiquitin-dependent protein catabolic process"/>
    <property type="evidence" value="ECO:0007669"/>
    <property type="project" value="UniProtKB-UniRule"/>
</dbReference>
<evidence type="ECO:0000313" key="11">
    <source>
        <dbReference type="Proteomes" id="UP000039046"/>
    </source>
</evidence>
<dbReference type="SUPFAM" id="SSF54001">
    <property type="entry name" value="Cysteine proteinases"/>
    <property type="match status" value="1"/>
</dbReference>
<keyword evidence="4 8" id="KW-0833">Ubl conjugation pathway</keyword>
<dbReference type="Pfam" id="PF01088">
    <property type="entry name" value="Peptidase_C12"/>
    <property type="match status" value="1"/>
</dbReference>
<evidence type="ECO:0000256" key="1">
    <source>
        <dbReference type="ARBA" id="ARBA00000707"/>
    </source>
</evidence>
<dbReference type="PRINTS" id="PR00707">
    <property type="entry name" value="UBCTHYDRLASE"/>
</dbReference>